<dbReference type="GO" id="GO:0005634">
    <property type="term" value="C:nucleus"/>
    <property type="evidence" value="ECO:0007669"/>
    <property type="project" value="UniProtKB-SubCell"/>
</dbReference>
<evidence type="ECO:0000256" key="2">
    <source>
        <dbReference type="ARBA" id="ARBA00004496"/>
    </source>
</evidence>
<evidence type="ECO:0000256" key="5">
    <source>
        <dbReference type="SAM" id="MobiDB-lite"/>
    </source>
</evidence>
<proteinExistence type="predicted"/>
<sequence length="97" mass="10854">MVQEIQTCPRVGVRQSGVTLFEGSNVIDNGTLTINEQCFSWDGQNRQFSVPYQQITLHAISKDPGHHPMDLEDVDEEDGEDDAGNGYIRNPDQFADD</sequence>
<feature type="compositionally biased region" description="Basic and acidic residues" evidence="5">
    <location>
        <begin position="60"/>
        <end position="70"/>
    </location>
</feature>
<gene>
    <name evidence="6" type="ORF">EG68_09961</name>
</gene>
<reference evidence="6" key="1">
    <citation type="submission" date="2019-07" db="EMBL/GenBank/DDBJ databases">
        <title>Annotation for the trematode Paragonimus miyazaki's.</title>
        <authorList>
            <person name="Choi Y.-J."/>
        </authorList>
    </citation>
    <scope>NUCLEOTIDE SEQUENCE</scope>
    <source>
        <strain evidence="6">Japan</strain>
    </source>
</reference>
<evidence type="ECO:0000256" key="4">
    <source>
        <dbReference type="ARBA" id="ARBA00023242"/>
    </source>
</evidence>
<evidence type="ECO:0000313" key="7">
    <source>
        <dbReference type="Proteomes" id="UP000822476"/>
    </source>
</evidence>
<dbReference type="Proteomes" id="UP000822476">
    <property type="component" value="Unassembled WGS sequence"/>
</dbReference>
<dbReference type="GO" id="GO:0005737">
    <property type="term" value="C:cytoplasm"/>
    <property type="evidence" value="ECO:0007669"/>
    <property type="project" value="UniProtKB-SubCell"/>
</dbReference>
<name>A0A8S9YQK6_9TREM</name>
<protein>
    <submittedName>
        <fullName evidence="6">Uncharacterized protein</fullName>
    </submittedName>
</protein>
<dbReference type="Pfam" id="PF03517">
    <property type="entry name" value="Voldacs"/>
    <property type="match status" value="1"/>
</dbReference>
<dbReference type="EMBL" id="JTDE01004069">
    <property type="protein sequence ID" value="KAF7255333.1"/>
    <property type="molecule type" value="Genomic_DNA"/>
</dbReference>
<evidence type="ECO:0000256" key="3">
    <source>
        <dbReference type="ARBA" id="ARBA00022490"/>
    </source>
</evidence>
<feature type="compositionally biased region" description="Acidic residues" evidence="5">
    <location>
        <begin position="71"/>
        <end position="83"/>
    </location>
</feature>
<feature type="region of interest" description="Disordered" evidence="5">
    <location>
        <begin position="60"/>
        <end position="97"/>
    </location>
</feature>
<keyword evidence="3" id="KW-0963">Cytoplasm</keyword>
<dbReference type="InterPro" id="IPR011993">
    <property type="entry name" value="PH-like_dom_sf"/>
</dbReference>
<accession>A0A8S9YQK6</accession>
<comment type="caution">
    <text evidence="6">The sequence shown here is derived from an EMBL/GenBank/DDBJ whole genome shotgun (WGS) entry which is preliminary data.</text>
</comment>
<dbReference type="InterPro" id="IPR039924">
    <property type="entry name" value="ICln/Lot5/Saf5"/>
</dbReference>
<dbReference type="Gene3D" id="2.30.29.30">
    <property type="entry name" value="Pleckstrin-homology domain (PH domain)/Phosphotyrosine-binding domain (PTB)"/>
    <property type="match status" value="1"/>
</dbReference>
<evidence type="ECO:0000313" key="6">
    <source>
        <dbReference type="EMBL" id="KAF7255333.1"/>
    </source>
</evidence>
<dbReference type="OrthoDB" id="19714at2759"/>
<comment type="subcellular location">
    <subcellularLocation>
        <location evidence="2">Cytoplasm</location>
    </subcellularLocation>
    <subcellularLocation>
        <location evidence="1">Nucleus</location>
    </subcellularLocation>
</comment>
<organism evidence="6 7">
    <name type="scientific">Paragonimus skrjabini miyazakii</name>
    <dbReference type="NCBI Taxonomy" id="59628"/>
    <lineage>
        <taxon>Eukaryota</taxon>
        <taxon>Metazoa</taxon>
        <taxon>Spiralia</taxon>
        <taxon>Lophotrochozoa</taxon>
        <taxon>Platyhelminthes</taxon>
        <taxon>Trematoda</taxon>
        <taxon>Digenea</taxon>
        <taxon>Plagiorchiida</taxon>
        <taxon>Troglotremata</taxon>
        <taxon>Troglotrematidae</taxon>
        <taxon>Paragonimus</taxon>
    </lineage>
</organism>
<keyword evidence="7" id="KW-1185">Reference proteome</keyword>
<evidence type="ECO:0000256" key="1">
    <source>
        <dbReference type="ARBA" id="ARBA00004123"/>
    </source>
</evidence>
<keyword evidence="4" id="KW-0539">Nucleus</keyword>
<dbReference type="AlphaFoldDB" id="A0A8S9YQK6"/>